<feature type="transmembrane region" description="Helical" evidence="1">
    <location>
        <begin position="255"/>
        <end position="276"/>
    </location>
</feature>
<keyword evidence="1" id="KW-0472">Membrane</keyword>
<proteinExistence type="predicted"/>
<gene>
    <name evidence="2" type="ORF">A6A40_17780</name>
</gene>
<feature type="transmembrane region" description="Helical" evidence="1">
    <location>
        <begin position="112"/>
        <end position="133"/>
    </location>
</feature>
<feature type="transmembrane region" description="Helical" evidence="1">
    <location>
        <begin position="197"/>
        <end position="218"/>
    </location>
</feature>
<keyword evidence="3" id="KW-1185">Reference proteome</keyword>
<evidence type="ECO:0000256" key="1">
    <source>
        <dbReference type="SAM" id="Phobius"/>
    </source>
</evidence>
<keyword evidence="1" id="KW-1133">Transmembrane helix</keyword>
<feature type="transmembrane region" description="Helical" evidence="1">
    <location>
        <begin position="12"/>
        <end position="30"/>
    </location>
</feature>
<sequence length="284" mass="28091">MSELLQDPFVQSSALPLAVSLILVGALHLLRRPLAAAGIAAGFLVVFAMVVGLPALPPPSSMGKLFWSSAIGLLLGVAADAAGLRGRAASAGLAAWLAGSLLWIALPALDSVAAVVSFAILLATAAWIAFARASQTHGSARGESPTAPAASLLALALAVGGTALIGSSASIAQMALALAASAGGFLLWNWPVERHGWGLSGRVATGIAVLLACVLTLFTQAQTAVLLLALPALLAGHVSRFVPQGHGPVGRAASSAAVTVVAVLPALVAIGAAYALTGGEASPY</sequence>
<feature type="transmembrane region" description="Helical" evidence="1">
    <location>
        <begin position="37"/>
        <end position="56"/>
    </location>
</feature>
<geneLocation type="plasmid" evidence="2 3">
    <name>pYZ1</name>
</geneLocation>
<keyword evidence="1" id="KW-0812">Transmembrane</keyword>
<dbReference type="AlphaFoldDB" id="A0A2R4VR46"/>
<keyword evidence="2" id="KW-0614">Plasmid</keyword>
<accession>A0A2R4VR46</accession>
<feature type="transmembrane region" description="Helical" evidence="1">
    <location>
        <begin position="224"/>
        <end position="243"/>
    </location>
</feature>
<dbReference type="EMBL" id="CP028902">
    <property type="protein sequence ID" value="AWB06897.1"/>
    <property type="molecule type" value="Genomic_DNA"/>
</dbReference>
<feature type="transmembrane region" description="Helical" evidence="1">
    <location>
        <begin position="171"/>
        <end position="190"/>
    </location>
</feature>
<dbReference type="OrthoDB" id="7306211at2"/>
<organism evidence="2 3">
    <name type="scientific">Azospirillum humicireducens</name>
    <dbReference type="NCBI Taxonomy" id="1226968"/>
    <lineage>
        <taxon>Bacteria</taxon>
        <taxon>Pseudomonadati</taxon>
        <taxon>Pseudomonadota</taxon>
        <taxon>Alphaproteobacteria</taxon>
        <taxon>Rhodospirillales</taxon>
        <taxon>Azospirillaceae</taxon>
        <taxon>Azospirillum</taxon>
    </lineage>
</organism>
<evidence type="ECO:0000313" key="2">
    <source>
        <dbReference type="EMBL" id="AWB06897.1"/>
    </source>
</evidence>
<dbReference type="RefSeq" id="WP_108547201.1">
    <property type="nucleotide sequence ID" value="NZ_CP028902.1"/>
</dbReference>
<evidence type="ECO:0000313" key="3">
    <source>
        <dbReference type="Proteomes" id="UP000077405"/>
    </source>
</evidence>
<dbReference type="KEGG" id="ahu:A6A40_17780"/>
<feature type="transmembrane region" description="Helical" evidence="1">
    <location>
        <begin position="145"/>
        <end position="165"/>
    </location>
</feature>
<name>A0A2R4VR46_9PROT</name>
<reference evidence="2 3" key="1">
    <citation type="submission" date="2018-04" db="EMBL/GenBank/DDBJ databases">
        <title>Complete genome sequence of the nitrogen-fixing bacterium Azospirillum humicireducens type strain SgZ-5.</title>
        <authorList>
            <person name="Yu Z."/>
        </authorList>
    </citation>
    <scope>NUCLEOTIDE SEQUENCE [LARGE SCALE GENOMIC DNA]</scope>
    <source>
        <strain evidence="2 3">SgZ-5</strain>
        <plasmid evidence="2 3">pYZ1</plasmid>
    </source>
</reference>
<dbReference type="Proteomes" id="UP000077405">
    <property type="component" value="Plasmid pYZ1"/>
</dbReference>
<protein>
    <submittedName>
        <fullName evidence="2">Uncharacterized protein</fullName>
    </submittedName>
</protein>
<feature type="transmembrane region" description="Helical" evidence="1">
    <location>
        <begin position="62"/>
        <end position="81"/>
    </location>
</feature>
<feature type="transmembrane region" description="Helical" evidence="1">
    <location>
        <begin position="88"/>
        <end position="106"/>
    </location>
</feature>